<dbReference type="SUPFAM" id="SSF103481">
    <property type="entry name" value="Multidrug resistance efflux transporter EmrE"/>
    <property type="match status" value="2"/>
</dbReference>
<feature type="transmembrane region" description="Helical" evidence="1">
    <location>
        <begin position="130"/>
        <end position="147"/>
    </location>
</feature>
<dbReference type="Proteomes" id="UP000178370">
    <property type="component" value="Unassembled WGS sequence"/>
</dbReference>
<feature type="transmembrane region" description="Helical" evidence="1">
    <location>
        <begin position="277"/>
        <end position="298"/>
    </location>
</feature>
<dbReference type="InterPro" id="IPR037185">
    <property type="entry name" value="EmrE-like"/>
</dbReference>
<proteinExistence type="predicted"/>
<feature type="transmembrane region" description="Helical" evidence="1">
    <location>
        <begin position="75"/>
        <end position="93"/>
    </location>
</feature>
<feature type="transmembrane region" description="Helical" evidence="1">
    <location>
        <begin position="253"/>
        <end position="271"/>
    </location>
</feature>
<feature type="transmembrane region" description="Helical" evidence="1">
    <location>
        <begin position="6"/>
        <end position="25"/>
    </location>
</feature>
<protein>
    <submittedName>
        <fullName evidence="2">Uncharacterized protein</fullName>
    </submittedName>
</protein>
<dbReference type="EMBL" id="MFKV01000002">
    <property type="protein sequence ID" value="OGG51092.1"/>
    <property type="molecule type" value="Genomic_DNA"/>
</dbReference>
<feature type="transmembrane region" description="Helical" evidence="1">
    <location>
        <begin position="105"/>
        <end position="124"/>
    </location>
</feature>
<sequence length="343" mass="37709">MAAMEGLALLCAALGTAGIGAWEIYRKRVLNERLFTEYEHRVFQHLIAGIICFAFFLTVGREWDALAPQTFNIPMWSIALIVTTLCNVVIQFANVRSSRLLDASFRAPISAVAPGLVVFGALLIGEWPGHYGIIGIALVIVAVYTSAREGAPWKEYFMPLAFWLAFRSTKNLPETEKKRMRGLRWAYGGALIATPALISDGLLARHGDMILGVTIEILALALIYAVFTSKAPSHDEGEFAPLRDRLRLHKWKMVLIGTFYAIPFIALGVAFRLAPIAYVGSLKRLAILIVVFGAVWYLREKVSMLRIVCAIGATIGAILIGFDPSPAVVQDSADAYLRTIIGR</sequence>
<evidence type="ECO:0000256" key="1">
    <source>
        <dbReference type="SAM" id="Phobius"/>
    </source>
</evidence>
<gene>
    <name evidence="2" type="ORF">A2763_02000</name>
</gene>
<feature type="transmembrane region" description="Helical" evidence="1">
    <location>
        <begin position="209"/>
        <end position="227"/>
    </location>
</feature>
<dbReference type="STRING" id="1798482.A2763_02000"/>
<feature type="transmembrane region" description="Helical" evidence="1">
    <location>
        <begin position="185"/>
        <end position="203"/>
    </location>
</feature>
<feature type="transmembrane region" description="Helical" evidence="1">
    <location>
        <begin position="46"/>
        <end position="63"/>
    </location>
</feature>
<reference evidence="2 3" key="1">
    <citation type="journal article" date="2016" name="Nat. Commun.">
        <title>Thousands of microbial genomes shed light on interconnected biogeochemical processes in an aquifer system.</title>
        <authorList>
            <person name="Anantharaman K."/>
            <person name="Brown C.T."/>
            <person name="Hug L.A."/>
            <person name="Sharon I."/>
            <person name="Castelle C.J."/>
            <person name="Probst A.J."/>
            <person name="Thomas B.C."/>
            <person name="Singh A."/>
            <person name="Wilkins M.J."/>
            <person name="Karaoz U."/>
            <person name="Brodie E.L."/>
            <person name="Williams K.H."/>
            <person name="Hubbard S.S."/>
            <person name="Banfield J.F."/>
        </authorList>
    </citation>
    <scope>NUCLEOTIDE SEQUENCE [LARGE SCALE GENOMIC DNA]</scope>
</reference>
<organism evidence="2 3">
    <name type="scientific">Candidatus Kaiserbacteria bacterium RIFCSPHIGHO2_01_FULL_54_36</name>
    <dbReference type="NCBI Taxonomy" id="1798482"/>
    <lineage>
        <taxon>Bacteria</taxon>
        <taxon>Candidatus Kaiseribacteriota</taxon>
    </lineage>
</organism>
<keyword evidence="1" id="KW-0812">Transmembrane</keyword>
<comment type="caution">
    <text evidence="2">The sequence shown here is derived from an EMBL/GenBank/DDBJ whole genome shotgun (WGS) entry which is preliminary data.</text>
</comment>
<name>A0A1F6CQE5_9BACT</name>
<feature type="transmembrane region" description="Helical" evidence="1">
    <location>
        <begin position="305"/>
        <end position="322"/>
    </location>
</feature>
<dbReference type="AlphaFoldDB" id="A0A1F6CQE5"/>
<accession>A0A1F6CQE5</accession>
<keyword evidence="1" id="KW-0472">Membrane</keyword>
<keyword evidence="1" id="KW-1133">Transmembrane helix</keyword>
<evidence type="ECO:0000313" key="2">
    <source>
        <dbReference type="EMBL" id="OGG51092.1"/>
    </source>
</evidence>
<evidence type="ECO:0000313" key="3">
    <source>
        <dbReference type="Proteomes" id="UP000178370"/>
    </source>
</evidence>